<dbReference type="InterPro" id="IPR016024">
    <property type="entry name" value="ARM-type_fold"/>
</dbReference>
<feature type="active site" evidence="1">
    <location>
        <position position="412"/>
    </location>
</feature>
<accession>A7NJW9</accession>
<feature type="chain" id="PRO_5002714057" evidence="2">
    <location>
        <begin position="24"/>
        <end position="554"/>
    </location>
</feature>
<keyword evidence="2" id="KW-0732">Signal</keyword>
<dbReference type="InterPro" id="IPR002169">
    <property type="entry name" value="Peptidase_M9A/M9B"/>
</dbReference>
<dbReference type="OrthoDB" id="137663at2"/>
<dbReference type="HOGENOM" id="CLU_481213_0_0_0"/>
<dbReference type="GO" id="GO:0005576">
    <property type="term" value="C:extracellular region"/>
    <property type="evidence" value="ECO:0007669"/>
    <property type="project" value="InterPro"/>
</dbReference>
<evidence type="ECO:0000313" key="3">
    <source>
        <dbReference type="EMBL" id="ABU57789.1"/>
    </source>
</evidence>
<dbReference type="eggNOG" id="COG1413">
    <property type="taxonomic scope" value="Bacteria"/>
</dbReference>
<dbReference type="Gene3D" id="1.10.390.20">
    <property type="match status" value="1"/>
</dbReference>
<reference evidence="3 4" key="1">
    <citation type="submission" date="2007-08" db="EMBL/GenBank/DDBJ databases">
        <title>Complete sequence of Roseiflexus castenholzii DSM 13941.</title>
        <authorList>
            <consortium name="US DOE Joint Genome Institute"/>
            <person name="Copeland A."/>
            <person name="Lucas S."/>
            <person name="Lapidus A."/>
            <person name="Barry K."/>
            <person name="Glavina del Rio T."/>
            <person name="Dalin E."/>
            <person name="Tice H."/>
            <person name="Pitluck S."/>
            <person name="Thompson L.S."/>
            <person name="Brettin T."/>
            <person name="Bruce D."/>
            <person name="Detter J.C."/>
            <person name="Han C."/>
            <person name="Tapia R."/>
            <person name="Schmutz J."/>
            <person name="Larimer F."/>
            <person name="Land M."/>
            <person name="Hauser L."/>
            <person name="Kyrpides N."/>
            <person name="Mikhailova N."/>
            <person name="Bryant D.A."/>
            <person name="Hanada S."/>
            <person name="Tsukatani Y."/>
            <person name="Richardson P."/>
        </authorList>
    </citation>
    <scope>NUCLEOTIDE SEQUENCE [LARGE SCALE GENOMIC DNA]</scope>
    <source>
        <strain evidence="4">DSM 13941 / HLO8</strain>
    </source>
</reference>
<dbReference type="AlphaFoldDB" id="A7NJW9"/>
<evidence type="ECO:0000313" key="4">
    <source>
        <dbReference type="Proteomes" id="UP000000263"/>
    </source>
</evidence>
<dbReference type="Gene3D" id="3.40.30.160">
    <property type="entry name" value="Collagenase ColT, N-terminal domain"/>
    <property type="match status" value="1"/>
</dbReference>
<dbReference type="GO" id="GO:0006508">
    <property type="term" value="P:proteolysis"/>
    <property type="evidence" value="ECO:0007669"/>
    <property type="project" value="InterPro"/>
</dbReference>
<gene>
    <name evidence="3" type="ordered locus">Rcas_1697</name>
</gene>
<keyword evidence="4" id="KW-1185">Reference proteome</keyword>
<dbReference type="Pfam" id="PF01752">
    <property type="entry name" value="Peptidase_M9"/>
    <property type="match status" value="1"/>
</dbReference>
<dbReference type="Gene3D" id="1.25.10.10">
    <property type="entry name" value="Leucine-rich Repeat Variant"/>
    <property type="match status" value="1"/>
</dbReference>
<dbReference type="GO" id="GO:0004222">
    <property type="term" value="F:metalloendopeptidase activity"/>
    <property type="evidence" value="ECO:0007669"/>
    <property type="project" value="InterPro"/>
</dbReference>
<evidence type="ECO:0000256" key="2">
    <source>
        <dbReference type="SAM" id="SignalP"/>
    </source>
</evidence>
<dbReference type="GO" id="GO:0008270">
    <property type="term" value="F:zinc ion binding"/>
    <property type="evidence" value="ECO:0007669"/>
    <property type="project" value="InterPro"/>
</dbReference>
<dbReference type="InterPro" id="IPR011989">
    <property type="entry name" value="ARM-like"/>
</dbReference>
<name>A7NJW9_ROSCS</name>
<dbReference type="Proteomes" id="UP000000263">
    <property type="component" value="Chromosome"/>
</dbReference>
<organism evidence="3 4">
    <name type="scientific">Roseiflexus castenholzii (strain DSM 13941 / HLO8)</name>
    <dbReference type="NCBI Taxonomy" id="383372"/>
    <lineage>
        <taxon>Bacteria</taxon>
        <taxon>Bacillati</taxon>
        <taxon>Chloroflexota</taxon>
        <taxon>Chloroflexia</taxon>
        <taxon>Chloroflexales</taxon>
        <taxon>Roseiflexineae</taxon>
        <taxon>Roseiflexaceae</taxon>
        <taxon>Roseiflexus</taxon>
    </lineage>
</organism>
<dbReference type="KEGG" id="rca:Rcas_1697"/>
<dbReference type="PRINTS" id="PR00931">
    <property type="entry name" value="MICOLLPTASE"/>
</dbReference>
<dbReference type="EMBL" id="CP000804">
    <property type="protein sequence ID" value="ABU57789.1"/>
    <property type="molecule type" value="Genomic_DNA"/>
</dbReference>
<evidence type="ECO:0000256" key="1">
    <source>
        <dbReference type="PIRSR" id="PIRSR602169-1"/>
    </source>
</evidence>
<dbReference type="SUPFAM" id="SSF48371">
    <property type="entry name" value="ARM repeat"/>
    <property type="match status" value="1"/>
</dbReference>
<proteinExistence type="predicted"/>
<feature type="signal peptide" evidence="2">
    <location>
        <begin position="1"/>
        <end position="23"/>
    </location>
</feature>
<protein>
    <submittedName>
        <fullName evidence="3">Peptidase M9A collagenase domain protein</fullName>
    </submittedName>
</protein>
<sequence>MPRTTPAILLLVLVLTTTAPSPLQPPPTPACPRTYHIGPHSLIVMLYASGYDCTEEIAHALAAIADDQILERLIALTAPDFHSLTRRNALRVIGRMAERPPREPAHRVVARAAPALRIHLLTLLHTDPHDDVRADAIWILDTFFFPAYDAQPAFTTIALTPGSGANLRTRAAYAAARLIATRVGPLHDDDLAFLLAGLQSDEPGVRARAADAIARLRDDQLDVAARARVTAALEDAWTSAARLAPADALPSAPPAIHAGRFISGIPETSPGPFAARAALARALDRFGGERFAVLRAEFETIHLSSCLDQRTVRICTGSSTANLSAITAQLERLRTFFFDLTGITDPVPGDPHEQLTIKIFANRSVFREYMLAFVGFGADVDGIYVERDGVLFTYERNAAESVNTTDETIAHEFGHYLNGRYLFPGVWHDPGYHAEPKGWFDEGIAEYLAALSDSGAGSRAALDRLCTHSVPPDLARLLGQRDGYDQYGTFAYDEAWAFVTFLHQERPSAIRAIAAAFRANTYRQSDVPDLVGAPSLATIEMEWHAALVRWCRQR</sequence>